<evidence type="ECO:0000256" key="8">
    <source>
        <dbReference type="SAM" id="MobiDB-lite"/>
    </source>
</evidence>
<dbReference type="GO" id="GO:0016020">
    <property type="term" value="C:membrane"/>
    <property type="evidence" value="ECO:0007669"/>
    <property type="project" value="UniProtKB-SubCell"/>
</dbReference>
<dbReference type="OrthoDB" id="260807at2759"/>
<feature type="transmembrane region" description="Helical" evidence="7">
    <location>
        <begin position="183"/>
        <end position="207"/>
    </location>
</feature>
<feature type="transmembrane region" description="Helical" evidence="7">
    <location>
        <begin position="47"/>
        <end position="64"/>
    </location>
</feature>
<feature type="transmembrane region" description="Helical" evidence="7">
    <location>
        <begin position="147"/>
        <end position="171"/>
    </location>
</feature>
<accession>A0A9P6KTR2</accession>
<evidence type="ECO:0000313" key="9">
    <source>
        <dbReference type="EMBL" id="KAF9738577.1"/>
    </source>
</evidence>
<organism evidence="9 10">
    <name type="scientific">Paraphaeosphaeria minitans</name>
    <dbReference type="NCBI Taxonomy" id="565426"/>
    <lineage>
        <taxon>Eukaryota</taxon>
        <taxon>Fungi</taxon>
        <taxon>Dikarya</taxon>
        <taxon>Ascomycota</taxon>
        <taxon>Pezizomycotina</taxon>
        <taxon>Dothideomycetes</taxon>
        <taxon>Pleosporomycetidae</taxon>
        <taxon>Pleosporales</taxon>
        <taxon>Massarineae</taxon>
        <taxon>Didymosphaeriaceae</taxon>
        <taxon>Paraphaeosphaeria</taxon>
    </lineage>
</organism>
<evidence type="ECO:0000256" key="7">
    <source>
        <dbReference type="RuleBase" id="RU363058"/>
    </source>
</evidence>
<dbReference type="Proteomes" id="UP000756921">
    <property type="component" value="Unassembled WGS sequence"/>
</dbReference>
<evidence type="ECO:0000313" key="10">
    <source>
        <dbReference type="Proteomes" id="UP000756921"/>
    </source>
</evidence>
<evidence type="ECO:0000256" key="3">
    <source>
        <dbReference type="ARBA" id="ARBA00022592"/>
    </source>
</evidence>
<gene>
    <name evidence="9" type="ORF">PMIN01_03860</name>
</gene>
<feature type="region of interest" description="Disordered" evidence="8">
    <location>
        <begin position="287"/>
        <end position="318"/>
    </location>
</feature>
<evidence type="ECO:0000256" key="1">
    <source>
        <dbReference type="ARBA" id="ARBA00004141"/>
    </source>
</evidence>
<protein>
    <recommendedName>
        <fullName evidence="7">Phosphate transporter</fullName>
    </recommendedName>
</protein>
<feature type="transmembrane region" description="Helical" evidence="7">
    <location>
        <begin position="470"/>
        <end position="489"/>
    </location>
</feature>
<keyword evidence="2 7" id="KW-0813">Transport</keyword>
<evidence type="ECO:0000256" key="2">
    <source>
        <dbReference type="ARBA" id="ARBA00022448"/>
    </source>
</evidence>
<keyword evidence="6 7" id="KW-0472">Membrane</keyword>
<feature type="compositionally biased region" description="Low complexity" evidence="8">
    <location>
        <begin position="304"/>
        <end position="314"/>
    </location>
</feature>
<dbReference type="GO" id="GO:0005315">
    <property type="term" value="F:phosphate transmembrane transporter activity"/>
    <property type="evidence" value="ECO:0007669"/>
    <property type="project" value="InterPro"/>
</dbReference>
<dbReference type="PANTHER" id="PTHR11101:SF57">
    <property type="entry name" value="PHOSPHATE TRANSPORTER"/>
    <property type="match status" value="1"/>
</dbReference>
<dbReference type="PANTHER" id="PTHR11101">
    <property type="entry name" value="PHOSPHATE TRANSPORTER"/>
    <property type="match status" value="1"/>
</dbReference>
<keyword evidence="3 7" id="KW-0592">Phosphate transport</keyword>
<comment type="similarity">
    <text evidence="7">Belongs to the inorganic phosphate transporter (PiT) (TC 2.A.20) family.</text>
</comment>
<dbReference type="InterPro" id="IPR001204">
    <property type="entry name" value="Phos_transporter"/>
</dbReference>
<feature type="transmembrane region" description="Helical" evidence="7">
    <location>
        <begin position="116"/>
        <end position="135"/>
    </location>
</feature>
<dbReference type="GO" id="GO:0035435">
    <property type="term" value="P:phosphate ion transmembrane transport"/>
    <property type="evidence" value="ECO:0007669"/>
    <property type="project" value="TreeGrafter"/>
</dbReference>
<proteinExistence type="inferred from homology"/>
<feature type="transmembrane region" description="Helical" evidence="7">
    <location>
        <begin position="6"/>
        <end position="26"/>
    </location>
</feature>
<sequence>MVLTDYTYVFAFGTMFALLEAYNNGANDVANAWATSVSSRSVTYRQAMILCLIFEMTGALAVGARTASTIKNGIIPNSAFGDNAGVQLLAFACASAGASIWVMWCTRNSAHVSSTYSLVSSIAGVGVATVGASKVQWGWSGGSGLGAIFAGLCMAPFISGCFGAMTFLLIKYTVHKRTDPVKWAVWTSPFFFLIAGTICTLSIVYKGSPNLGLDKKEPWYIASVTLGVGFGVFVLSGLFFLPYVHAKVIKKDYTLKFWDVLQGPLLFKRPAPADAAQAKVPNYNVIQHGGEEEDNGELTAPSQNNNNNNNNNENTVNHVDAPEKFSNHADADAIDADSDNSSRHPYHGEKALARVDLGENAQYQDANAQYKALLEQARQKHHAELRKKRGPLGWAMRTLHANPMGAGSIYEIHNLKAFCIRFPAYVVVALTYGVHYDIHKAQVGVLGTPEGRRMDRVYSHAPKYANETEFLYSFVQVITACTASFAHGANDVGNAVGVWAGMYAAWSTGNTAKSKEEVPLWQIAVVALTICIGFITYGYNIMKVMGNKLTYHSPSRGSSMELGASITILIFSQYKLPVSTSMCITGATVGVGLCNGTFKAVNWQRVGLLFFSWVMTIPIAGLIGGGLMGLALNTPSW</sequence>
<comment type="subcellular location">
    <subcellularLocation>
        <location evidence="1 7">Membrane</location>
        <topology evidence="1 7">Multi-pass membrane protein</topology>
    </subcellularLocation>
</comment>
<feature type="transmembrane region" description="Helical" evidence="7">
    <location>
        <begin position="84"/>
        <end position="104"/>
    </location>
</feature>
<keyword evidence="4 7" id="KW-0812">Transmembrane</keyword>
<evidence type="ECO:0000256" key="5">
    <source>
        <dbReference type="ARBA" id="ARBA00022989"/>
    </source>
</evidence>
<dbReference type="EMBL" id="WJXW01000003">
    <property type="protein sequence ID" value="KAF9738577.1"/>
    <property type="molecule type" value="Genomic_DNA"/>
</dbReference>
<evidence type="ECO:0000256" key="6">
    <source>
        <dbReference type="ARBA" id="ARBA00023136"/>
    </source>
</evidence>
<keyword evidence="5 7" id="KW-1133">Transmembrane helix</keyword>
<dbReference type="Pfam" id="PF01384">
    <property type="entry name" value="PHO4"/>
    <property type="match status" value="1"/>
</dbReference>
<comment type="caution">
    <text evidence="9">The sequence shown here is derived from an EMBL/GenBank/DDBJ whole genome shotgun (WGS) entry which is preliminary data.</text>
</comment>
<comment type="function">
    <text evidence="7">Sodium-phosphate symporter.</text>
</comment>
<feature type="transmembrane region" description="Helical" evidence="7">
    <location>
        <begin position="608"/>
        <end position="632"/>
    </location>
</feature>
<name>A0A9P6KTR2_9PLEO</name>
<feature type="transmembrane region" description="Helical" evidence="7">
    <location>
        <begin position="520"/>
        <end position="539"/>
    </location>
</feature>
<reference evidence="9" key="1">
    <citation type="journal article" date="2020" name="Mol. Plant Microbe Interact.">
        <title>Genome Sequence of the Biocontrol Agent Coniothyrium minitans strain Conio (IMI 134523).</title>
        <authorList>
            <person name="Patel D."/>
            <person name="Shittu T.A."/>
            <person name="Baroncelli R."/>
            <person name="Muthumeenakshi S."/>
            <person name="Osborne T.H."/>
            <person name="Janganan T.K."/>
            <person name="Sreenivasaprasad S."/>
        </authorList>
    </citation>
    <scope>NUCLEOTIDE SEQUENCE</scope>
    <source>
        <strain evidence="9">Conio</strain>
    </source>
</reference>
<evidence type="ECO:0000256" key="4">
    <source>
        <dbReference type="ARBA" id="ARBA00022692"/>
    </source>
</evidence>
<feature type="transmembrane region" description="Helical" evidence="7">
    <location>
        <begin position="219"/>
        <end position="241"/>
    </location>
</feature>
<dbReference type="AlphaFoldDB" id="A0A9P6KTR2"/>
<keyword evidence="10" id="KW-1185">Reference proteome</keyword>